<evidence type="ECO:0000313" key="2">
    <source>
        <dbReference type="EMBL" id="KAD5961881.1"/>
    </source>
</evidence>
<dbReference type="AlphaFoldDB" id="A0A5N6P8C9"/>
<feature type="compositionally biased region" description="Pro residues" evidence="1">
    <location>
        <begin position="8"/>
        <end position="20"/>
    </location>
</feature>
<dbReference type="Proteomes" id="UP000326396">
    <property type="component" value="Linkage Group LG14"/>
</dbReference>
<protein>
    <submittedName>
        <fullName evidence="2">Uncharacterized protein</fullName>
    </submittedName>
</protein>
<organism evidence="2 3">
    <name type="scientific">Mikania micrantha</name>
    <name type="common">bitter vine</name>
    <dbReference type="NCBI Taxonomy" id="192012"/>
    <lineage>
        <taxon>Eukaryota</taxon>
        <taxon>Viridiplantae</taxon>
        <taxon>Streptophyta</taxon>
        <taxon>Embryophyta</taxon>
        <taxon>Tracheophyta</taxon>
        <taxon>Spermatophyta</taxon>
        <taxon>Magnoliopsida</taxon>
        <taxon>eudicotyledons</taxon>
        <taxon>Gunneridae</taxon>
        <taxon>Pentapetalae</taxon>
        <taxon>asterids</taxon>
        <taxon>campanulids</taxon>
        <taxon>Asterales</taxon>
        <taxon>Asteraceae</taxon>
        <taxon>Asteroideae</taxon>
        <taxon>Heliantheae alliance</taxon>
        <taxon>Eupatorieae</taxon>
        <taxon>Mikania</taxon>
    </lineage>
</organism>
<sequence length="73" mass="8211">MTELVPTKPLPKPPPQPTPPADGRLTVSDVPIRGERRLLGRRCLHSFLKLIRKSFSSMALTTSAPKPQVRRQR</sequence>
<name>A0A5N6P8C9_9ASTR</name>
<evidence type="ECO:0000313" key="3">
    <source>
        <dbReference type="Proteomes" id="UP000326396"/>
    </source>
</evidence>
<accession>A0A5N6P8C9</accession>
<feature type="region of interest" description="Disordered" evidence="1">
    <location>
        <begin position="1"/>
        <end position="28"/>
    </location>
</feature>
<evidence type="ECO:0000256" key="1">
    <source>
        <dbReference type="SAM" id="MobiDB-lite"/>
    </source>
</evidence>
<dbReference type="EMBL" id="SZYD01000006">
    <property type="protein sequence ID" value="KAD5961881.1"/>
    <property type="molecule type" value="Genomic_DNA"/>
</dbReference>
<reference evidence="2 3" key="1">
    <citation type="submission" date="2019-05" db="EMBL/GenBank/DDBJ databases">
        <title>Mikania micrantha, genome provides insights into the molecular mechanism of rapid growth.</title>
        <authorList>
            <person name="Liu B."/>
        </authorList>
    </citation>
    <scope>NUCLEOTIDE SEQUENCE [LARGE SCALE GENOMIC DNA]</scope>
    <source>
        <strain evidence="2">NLD-2019</strain>
        <tissue evidence="2">Leaf</tissue>
    </source>
</reference>
<comment type="caution">
    <text evidence="2">The sequence shown here is derived from an EMBL/GenBank/DDBJ whole genome shotgun (WGS) entry which is preliminary data.</text>
</comment>
<proteinExistence type="predicted"/>
<gene>
    <name evidence="2" type="ORF">E3N88_13354</name>
</gene>
<keyword evidence="3" id="KW-1185">Reference proteome</keyword>